<keyword evidence="3" id="KW-0677">Repeat</keyword>
<dbReference type="Gene3D" id="3.40.50.300">
    <property type="entry name" value="P-loop containing nucleotide triphosphate hydrolases"/>
    <property type="match status" value="1"/>
</dbReference>
<accession>A0A835BE58</accession>
<feature type="domain" description="Disease resistance protein winged helix" evidence="10">
    <location>
        <begin position="526"/>
        <end position="598"/>
    </location>
</feature>
<organism evidence="12 13">
    <name type="scientific">Digitaria exilis</name>
    <dbReference type="NCBI Taxonomy" id="1010633"/>
    <lineage>
        <taxon>Eukaryota</taxon>
        <taxon>Viridiplantae</taxon>
        <taxon>Streptophyta</taxon>
        <taxon>Embryophyta</taxon>
        <taxon>Tracheophyta</taxon>
        <taxon>Spermatophyta</taxon>
        <taxon>Magnoliopsida</taxon>
        <taxon>Liliopsida</taxon>
        <taxon>Poales</taxon>
        <taxon>Poaceae</taxon>
        <taxon>PACMAD clade</taxon>
        <taxon>Panicoideae</taxon>
        <taxon>Panicodae</taxon>
        <taxon>Paniceae</taxon>
        <taxon>Anthephorinae</taxon>
        <taxon>Digitaria</taxon>
    </lineage>
</organism>
<evidence type="ECO:0000259" key="8">
    <source>
        <dbReference type="Pfam" id="PF00931"/>
    </source>
</evidence>
<protein>
    <submittedName>
        <fullName evidence="12">Uncharacterized protein</fullName>
    </submittedName>
</protein>
<dbReference type="CDD" id="cd14798">
    <property type="entry name" value="RX-CC_like"/>
    <property type="match status" value="1"/>
</dbReference>
<dbReference type="InterPro" id="IPR036388">
    <property type="entry name" value="WH-like_DNA-bd_sf"/>
</dbReference>
<dbReference type="InterPro" id="IPR044974">
    <property type="entry name" value="Disease_R_plants"/>
</dbReference>
<evidence type="ECO:0000256" key="6">
    <source>
        <dbReference type="ARBA" id="ARBA00023054"/>
    </source>
</evidence>
<dbReference type="EMBL" id="JACEFO010001874">
    <property type="protein sequence ID" value="KAF8697356.1"/>
    <property type="molecule type" value="Genomic_DNA"/>
</dbReference>
<keyword evidence="6" id="KW-0175">Coiled coil</keyword>
<dbReference type="Pfam" id="PF00931">
    <property type="entry name" value="NB-ARC"/>
    <property type="match status" value="1"/>
</dbReference>
<dbReference type="AlphaFoldDB" id="A0A835BE58"/>
<dbReference type="Pfam" id="PF23598">
    <property type="entry name" value="LRR_14"/>
    <property type="match status" value="1"/>
</dbReference>
<keyword evidence="5" id="KW-0611">Plant defense</keyword>
<name>A0A835BE58_9POAL</name>
<gene>
    <name evidence="12" type="ORF">HU200_035949</name>
</gene>
<dbReference type="PRINTS" id="PR00364">
    <property type="entry name" value="DISEASERSIST"/>
</dbReference>
<dbReference type="GO" id="GO:0043531">
    <property type="term" value="F:ADP binding"/>
    <property type="evidence" value="ECO:0007669"/>
    <property type="project" value="InterPro"/>
</dbReference>
<dbReference type="Proteomes" id="UP000636709">
    <property type="component" value="Unassembled WGS sequence"/>
</dbReference>
<dbReference type="InterPro" id="IPR042197">
    <property type="entry name" value="Apaf_helical"/>
</dbReference>
<dbReference type="InterPro" id="IPR041118">
    <property type="entry name" value="Rx_N"/>
</dbReference>
<dbReference type="FunFam" id="1.10.10.10:FF:000322">
    <property type="entry name" value="Probable disease resistance protein At1g63360"/>
    <property type="match status" value="1"/>
</dbReference>
<feature type="region of interest" description="Disordered" evidence="7">
    <location>
        <begin position="235"/>
        <end position="263"/>
    </location>
</feature>
<dbReference type="SUPFAM" id="SSF52058">
    <property type="entry name" value="L domain-like"/>
    <property type="match status" value="1"/>
</dbReference>
<dbReference type="InterPro" id="IPR055414">
    <property type="entry name" value="LRR_R13L4/SHOC2-like"/>
</dbReference>
<feature type="domain" description="NB-ARC" evidence="8">
    <location>
        <begin position="296"/>
        <end position="443"/>
    </location>
</feature>
<dbReference type="InterPro" id="IPR058922">
    <property type="entry name" value="WHD_DRP"/>
</dbReference>
<dbReference type="PANTHER" id="PTHR23155">
    <property type="entry name" value="DISEASE RESISTANCE PROTEIN RP"/>
    <property type="match status" value="1"/>
</dbReference>
<dbReference type="InterPro" id="IPR002182">
    <property type="entry name" value="NB-ARC"/>
</dbReference>
<evidence type="ECO:0000259" key="9">
    <source>
        <dbReference type="Pfam" id="PF18052"/>
    </source>
</evidence>
<proteinExistence type="inferred from homology"/>
<evidence type="ECO:0000313" key="13">
    <source>
        <dbReference type="Proteomes" id="UP000636709"/>
    </source>
</evidence>
<dbReference type="InterPro" id="IPR038005">
    <property type="entry name" value="RX-like_CC"/>
</dbReference>
<evidence type="ECO:0000256" key="2">
    <source>
        <dbReference type="ARBA" id="ARBA00022614"/>
    </source>
</evidence>
<dbReference type="Gene3D" id="1.20.5.4130">
    <property type="match status" value="1"/>
</dbReference>
<dbReference type="Gene3D" id="3.80.10.10">
    <property type="entry name" value="Ribonuclease Inhibitor"/>
    <property type="match status" value="1"/>
</dbReference>
<comment type="similarity">
    <text evidence="1">Belongs to the disease resistance NB-LRR family.</text>
</comment>
<dbReference type="PANTHER" id="PTHR23155:SF1114">
    <property type="entry name" value="OS02G0475500 PROTEIN"/>
    <property type="match status" value="1"/>
</dbReference>
<evidence type="ECO:0000259" key="11">
    <source>
        <dbReference type="Pfam" id="PF23598"/>
    </source>
</evidence>
<dbReference type="GO" id="GO:0002758">
    <property type="term" value="P:innate immune response-activating signaling pathway"/>
    <property type="evidence" value="ECO:0007669"/>
    <property type="project" value="UniProtKB-ARBA"/>
</dbReference>
<dbReference type="Pfam" id="PF23559">
    <property type="entry name" value="WHD_DRP"/>
    <property type="match status" value="1"/>
</dbReference>
<dbReference type="OrthoDB" id="643085at2759"/>
<feature type="domain" description="Disease resistance N-terminal" evidence="9">
    <location>
        <begin position="16"/>
        <end position="94"/>
    </location>
</feature>
<dbReference type="Gene3D" id="1.10.8.430">
    <property type="entry name" value="Helical domain of apoptotic protease-activating factors"/>
    <property type="match status" value="1"/>
</dbReference>
<evidence type="ECO:0000256" key="4">
    <source>
        <dbReference type="ARBA" id="ARBA00022741"/>
    </source>
</evidence>
<comment type="caution">
    <text evidence="12">The sequence shown here is derived from an EMBL/GenBank/DDBJ whole genome shotgun (WGS) entry which is preliminary data.</text>
</comment>
<evidence type="ECO:0000256" key="1">
    <source>
        <dbReference type="ARBA" id="ARBA00008894"/>
    </source>
</evidence>
<dbReference type="SUPFAM" id="SSF52540">
    <property type="entry name" value="P-loop containing nucleoside triphosphate hydrolases"/>
    <property type="match status" value="1"/>
</dbReference>
<reference evidence="12" key="1">
    <citation type="submission" date="2020-07" db="EMBL/GenBank/DDBJ databases">
        <title>Genome sequence and genetic diversity analysis of an under-domesticated orphan crop, white fonio (Digitaria exilis).</title>
        <authorList>
            <person name="Bennetzen J.L."/>
            <person name="Chen S."/>
            <person name="Ma X."/>
            <person name="Wang X."/>
            <person name="Yssel A.E.J."/>
            <person name="Chaluvadi S.R."/>
            <person name="Johnson M."/>
            <person name="Gangashetty P."/>
            <person name="Hamidou F."/>
            <person name="Sanogo M.D."/>
            <person name="Zwaenepoel A."/>
            <person name="Wallace J."/>
            <person name="Van De Peer Y."/>
            <person name="Van Deynze A."/>
        </authorList>
    </citation>
    <scope>NUCLEOTIDE SEQUENCE</scope>
    <source>
        <tissue evidence="12">Leaves</tissue>
    </source>
</reference>
<evidence type="ECO:0000256" key="5">
    <source>
        <dbReference type="ARBA" id="ARBA00022821"/>
    </source>
</evidence>
<dbReference type="GO" id="GO:0009626">
    <property type="term" value="P:plant-type hypersensitive response"/>
    <property type="evidence" value="ECO:0007669"/>
    <property type="project" value="UniProtKB-ARBA"/>
</dbReference>
<dbReference type="Pfam" id="PF18052">
    <property type="entry name" value="Rx_N"/>
    <property type="match status" value="1"/>
</dbReference>
<keyword evidence="2" id="KW-0433">Leucine-rich repeat</keyword>
<dbReference type="InterPro" id="IPR032675">
    <property type="entry name" value="LRR_dom_sf"/>
</dbReference>
<dbReference type="InterPro" id="IPR027417">
    <property type="entry name" value="P-loop_NTPase"/>
</dbReference>
<keyword evidence="4" id="KW-0547">Nucleotide-binding</keyword>
<keyword evidence="13" id="KW-1185">Reference proteome</keyword>
<evidence type="ECO:0000259" key="10">
    <source>
        <dbReference type="Pfam" id="PF23559"/>
    </source>
</evidence>
<evidence type="ECO:0000313" key="12">
    <source>
        <dbReference type="EMBL" id="KAF8697356.1"/>
    </source>
</evidence>
<evidence type="ECO:0000256" key="3">
    <source>
        <dbReference type="ARBA" id="ARBA00022737"/>
    </source>
</evidence>
<feature type="domain" description="Disease resistance R13L4/SHOC-2-like LRR" evidence="11">
    <location>
        <begin position="651"/>
        <end position="973"/>
    </location>
</feature>
<dbReference type="GO" id="GO:0042742">
    <property type="term" value="P:defense response to bacterium"/>
    <property type="evidence" value="ECO:0007669"/>
    <property type="project" value="UniProtKB-ARBA"/>
</dbReference>
<feature type="compositionally biased region" description="Basic and acidic residues" evidence="7">
    <location>
        <begin position="242"/>
        <end position="257"/>
    </location>
</feature>
<evidence type="ECO:0000256" key="7">
    <source>
        <dbReference type="SAM" id="MobiDB-lite"/>
    </source>
</evidence>
<sequence>MEATALSVGKAVLDGALGYAKSVLAEEIALQLGVEKDVIFITDELEMMLSFLMAADEEQDKHKVVLTWVKQVREVAYSVEDNLMDFSVHSDERPRCWWCIPRILWERRDIAKEVKELRTRVEDVSNRNLPYRLIKGSGSKPITAAEEQPNIASAAMSGIDVARRTAMEEEKHKVDLCHLIHNIGDEDLRVITLLGESSDDIGMLSAIREVVRPSESIPLSTTENFSAIDNNEIQEEGQQQPKDAEGDNNKASDDSGAAKRKFDRSKTMAVVDEVLFGRKSEKSGLIELVGKPEGHQRLKVISVWGMGGIGKTTLVRSVYKSPELGNWKRAWATALRPFNPELLIRRLAAELIGLNKETATMDLKQLTDKLTMFLKERKCLIVLDDVWSTTEWDMVKNCLENATRIIVTTREKGIAKYCSKQDKNMLNISGLEEDVALHLFKNKLSSIHPTNLYYNIKCDGLPLAISTIGGFLATKPKTASEWKKTYDRISTELEINPELRTIKTVLVRSYEGLPYHLKSCFLYLSIYPEDHKIMRKKLVRRWVAEGYAREMHGMTAEEAGDKYFEELLDRSMILPGGEVNIYSGKYDSCQLHDIMRQICISKAREENLAFTLEDGCSFSSTQGAIRHLAIGANWKRDRQDVFQRIVQLSRVRSLTVFGKWESFFISKKLRFLRVLDLKGCYGIKGHHLNQIGELIHLKLISLRGCRSVESLPDSLRNLRNLQTLDARDTGVSKLPPNITKLRKLQFLCVYRVRIPRGIGKLNALCRLGVFRLEEDKQGKDSIKELMQLYQLRKLLVDEVEETNREEFWSATCNLNRLTSLAVNWHTPWSDALDCCLGGSLFPPRNNETLKLGGPLVRLPEWIHQLQNLTRLQIRETRLQQRDIQAVGKLPNLVILYMRDRSFTGEELIFKQGSFPSLVLMELAFIVGVSVVKFEDGTMPKLELLRFSHWRYKQELSGLRYLTELKEIQPAFIDSDEKFNDTLLEQLVGHPNNVRLLWQ</sequence>
<dbReference type="Gene3D" id="1.10.10.10">
    <property type="entry name" value="Winged helix-like DNA-binding domain superfamily/Winged helix DNA-binding domain"/>
    <property type="match status" value="1"/>
</dbReference>